<protein>
    <recommendedName>
        <fullName evidence="3">Transposase</fullName>
    </recommendedName>
</protein>
<dbReference type="KEGG" id="pox:MB84_31485"/>
<keyword evidence="1" id="KW-0614">Plasmid</keyword>
<name>A0A192B146_9BURK</name>
<gene>
    <name evidence="1" type="ORF">MB84_31485</name>
</gene>
<dbReference type="RefSeq" id="WP_052654012.1">
    <property type="nucleotide sequence ID" value="NZ_CP011518.2"/>
</dbReference>
<evidence type="ECO:0008006" key="3">
    <source>
        <dbReference type="Google" id="ProtNLM"/>
    </source>
</evidence>
<reference evidence="1" key="1">
    <citation type="submission" date="2016-06" db="EMBL/GenBank/DDBJ databases">
        <title>Pandoraea oxalativorans DSM 23570 Genome Sequencing.</title>
        <authorList>
            <person name="Ee R."/>
            <person name="Lim Y.-L."/>
            <person name="Yong D."/>
            <person name="Yin W.-F."/>
            <person name="Chan K.-G."/>
        </authorList>
    </citation>
    <scope>NUCLEOTIDE SEQUENCE</scope>
    <source>
        <strain evidence="1">DSM 23570</strain>
        <plasmid evidence="1">pPO70-1</plasmid>
    </source>
</reference>
<geneLocation type="plasmid" evidence="1 2">
    <name>pPO70-1</name>
</geneLocation>
<accession>A0A192B146</accession>
<organism evidence="1 2">
    <name type="scientific">Pandoraea oxalativorans</name>
    <dbReference type="NCBI Taxonomy" id="573737"/>
    <lineage>
        <taxon>Bacteria</taxon>
        <taxon>Pseudomonadati</taxon>
        <taxon>Pseudomonadota</taxon>
        <taxon>Betaproteobacteria</taxon>
        <taxon>Burkholderiales</taxon>
        <taxon>Burkholderiaceae</taxon>
        <taxon>Pandoraea</taxon>
    </lineage>
</organism>
<sequence>MGRRGRANHDVAFRRRLAAAACEPGVSVSKLARAHDINANRLFKRQREYRAPLAIEPAPLLPVTLVSADWRHFGRGGSRS</sequence>
<evidence type="ECO:0000313" key="1">
    <source>
        <dbReference type="EMBL" id="ANJ86786.1"/>
    </source>
</evidence>
<dbReference type="GO" id="GO:0004803">
    <property type="term" value="F:transposase activity"/>
    <property type="evidence" value="ECO:0007669"/>
    <property type="project" value="InterPro"/>
</dbReference>
<dbReference type="OrthoDB" id="8941909at2"/>
<evidence type="ECO:0000313" key="2">
    <source>
        <dbReference type="Proteomes" id="UP000035050"/>
    </source>
</evidence>
<dbReference type="EMBL" id="CP011518">
    <property type="protein sequence ID" value="ANJ86786.1"/>
    <property type="molecule type" value="Genomic_DNA"/>
</dbReference>
<proteinExistence type="predicted"/>
<dbReference type="Proteomes" id="UP000035050">
    <property type="component" value="Plasmid pPO70-1"/>
</dbReference>
<dbReference type="GO" id="GO:0003677">
    <property type="term" value="F:DNA binding"/>
    <property type="evidence" value="ECO:0007669"/>
    <property type="project" value="InterPro"/>
</dbReference>
<keyword evidence="2" id="KW-1185">Reference proteome</keyword>
<dbReference type="GO" id="GO:0006313">
    <property type="term" value="P:DNA transposition"/>
    <property type="evidence" value="ECO:0007669"/>
    <property type="project" value="InterPro"/>
</dbReference>
<dbReference type="Pfam" id="PF01527">
    <property type="entry name" value="HTH_Tnp_1"/>
    <property type="match status" value="1"/>
</dbReference>
<dbReference type="InterPro" id="IPR002514">
    <property type="entry name" value="Transposase_8"/>
</dbReference>
<dbReference type="AlphaFoldDB" id="A0A192B146"/>